<keyword evidence="2" id="KW-1133">Transmembrane helix</keyword>
<feature type="region of interest" description="Disordered" evidence="3">
    <location>
        <begin position="2137"/>
        <end position="2160"/>
    </location>
</feature>
<feature type="domain" description="Cadherin" evidence="4">
    <location>
        <begin position="2669"/>
        <end position="2770"/>
    </location>
</feature>
<dbReference type="Pfam" id="PF00353">
    <property type="entry name" value="HemolysinCabind"/>
    <property type="match status" value="12"/>
</dbReference>
<dbReference type="Gene3D" id="2.150.10.10">
    <property type="entry name" value="Serralysin-like metalloprotease, C-terminal"/>
    <property type="match status" value="11"/>
</dbReference>
<proteinExistence type="predicted"/>
<feature type="domain" description="Cadherin" evidence="4">
    <location>
        <begin position="2466"/>
        <end position="2562"/>
    </location>
</feature>
<feature type="domain" description="Cadherin" evidence="4">
    <location>
        <begin position="2567"/>
        <end position="2669"/>
    </location>
</feature>
<dbReference type="PROSITE" id="PS00330">
    <property type="entry name" value="HEMOLYSIN_CALCIUM"/>
    <property type="match status" value="3"/>
</dbReference>
<dbReference type="InterPro" id="IPR018511">
    <property type="entry name" value="Hemolysin-typ_Ca-bd_CS"/>
</dbReference>
<evidence type="ECO:0000313" key="5">
    <source>
        <dbReference type="EMBL" id="MBP1860484.1"/>
    </source>
</evidence>
<dbReference type="Pfam" id="PF00028">
    <property type="entry name" value="Cadherin"/>
    <property type="match status" value="2"/>
</dbReference>
<dbReference type="RefSeq" id="WP_209854480.1">
    <property type="nucleotide sequence ID" value="NZ_JAGGJV010000007.1"/>
</dbReference>
<dbReference type="EMBL" id="JAGGJV010000007">
    <property type="protein sequence ID" value="MBP1860484.1"/>
    <property type="molecule type" value="Genomic_DNA"/>
</dbReference>
<gene>
    <name evidence="5" type="ORF">J2Z75_004005</name>
</gene>
<evidence type="ECO:0000259" key="4">
    <source>
        <dbReference type="PROSITE" id="PS50268"/>
    </source>
</evidence>
<comment type="caution">
    <text evidence="5">The sequence shown here is derived from an EMBL/GenBank/DDBJ whole genome shotgun (WGS) entry which is preliminary data.</text>
</comment>
<keyword evidence="6" id="KW-1185">Reference proteome</keyword>
<dbReference type="PROSITE" id="PS50268">
    <property type="entry name" value="CADHERIN_2"/>
    <property type="match status" value="5"/>
</dbReference>
<organism evidence="5 6">
    <name type="scientific">Rhizobium herbae</name>
    <dbReference type="NCBI Taxonomy" id="508661"/>
    <lineage>
        <taxon>Bacteria</taxon>
        <taxon>Pseudomonadati</taxon>
        <taxon>Pseudomonadota</taxon>
        <taxon>Alphaproteobacteria</taxon>
        <taxon>Hyphomicrobiales</taxon>
        <taxon>Rhizobiaceae</taxon>
        <taxon>Rhizobium/Agrobacterium group</taxon>
        <taxon>Rhizobium</taxon>
    </lineage>
</organism>
<dbReference type="InterPro" id="IPR001343">
    <property type="entry name" value="Hemolysn_Ca-bd"/>
</dbReference>
<sequence length="2846" mass="293910">MSETTQLSFSIEDVPMWGPNSQSIDQTYNLVNLNFSDQQVFSLGGQVLGLDVGLDVGFSYAALFNLAAHLKWDFGSMEVGYAIDAAILDTPEFSLNDIVHFDTSGFTQVSGQLLTSGLDPANFHFDVTMTYGAFAQFDTTTGANIGAFGANLANPISVFNLPTVTNTLFEANLSDVVNGSIPFNFPGALISGLLQVPLDPLDTSDTSGTLQGALADLLSDGSTIDFLQASLDIDGLIAAFFGSPSPLGLSLPVFTDPGGGQLRFDFDLIDTTASLNFRVDQQFEFTPDPIAVTMSVAETGQVLTGVLGDDFVFQTPDAGYGEHNVHASFNLTGELRNLTSLVINGELTLDIFKAYISNTILAPGLGFEFGWGPLISISKDWDLAKIALFDETFDVDLGTVEIDYVIPWERFYVGTTGNDYLTLTPHQVTYDGLAGNDTITGNALANTINGGADNDLIVGGDGADILDGGDGVDSLSLAFDPQRSIVNLSSTQRTIDGFTVDAGTVLDAYGFIDQVSNFEEVYGSGFDDIIIAGDGGSALSGGDGDDQLFGSDAVDTLLGGKGIDTLHGGAGNDIVQGGEGDDFLYGDAANDILMGQWEDDHIDGGAGFDLADYQIDYANVVVNLSDSDKTADGVTVASMHANHGDNDTDTFVDIEGAIGSDHDDHFFGGDGENAFYGRDGEDTFFASGGADTLVGEGGDDTYYIDSLQTIVFENLRATGGGYDTIYASIDYSLDDAAGKRADIEELRLTGSARGATGNALGNAIYGTVGDDYIDGRGGSDTLYGAGGNDTYVFDTGNDRVVEDLDGGHDTILLATGEFSNINTIPTFSLNDSWAVNVEDLFLTDNLKNVHLVGNALGNVISGNQNAQTIDGLGGNDTLIAIGGGDTLRGGDGDDTGVFDLSGQNAYNSVFEGGGDVDTLVMDWSLATVDIVYGGTNYRTTVNAVNSGDYSGYAYMSFSDVERFRLSGGSGNDNLVGDILEDVLIGGAGIDRLEGKSGKGTYHGDSGTDIVIASVASVSGKNFTLALQDTLAAEIAVNSTTDIETKWQGVEVVQLATGSGDDMLDTRLFTKTAVNIHGYTGNRFDAGAGNDIFKINYNAQGYDHVFAAGDGIDTLLMDWSDATISIVYGGTNYRTTVNAVVSGDYGGYMYVSFSDVERFQLTGGSGDDNLVGGAIDDILVGGAGIDRLEGKTGKGAYDGGLGTDVVIATVASDAGKNFTLALQTTQSAEVTVNAGTDVETKWHGVEVVQLATAGGDDLLDARLTDKTAVNIHSYAGNRFESGAGDDTFKINYNSQGYEHTFIAGDGTDTLVMDWSDASVDIVYGQTNYRTTVNAAISGDYSGYMYVAFSGVERFQLTGGIGNDNLVGGALDDVLIGGNGIDRLEGKAGKGTYNGGTGTDIVIASGLSEAGKNFVLALQATQGGPVVANGGTAIETTWQGIEVVQLATGGGGDTLDARLTIKTAVNIHGYTGNRFDSGSGNDTFKINFNAQGYDHVFAAGDGTDTMVMDWSGATNGIVYGETNYRTTVDAVTSGDYSGYMYVSFTSVERFQLTGGAGGDNLVGGLLDDILIGNGGSDRLEGKAGKGTYDGGTGIDIAIATVASTADTGFSLALQAALATTVTVNGGTGIETKWRGIEVVQLGTGAGGDILDAQLTAKTRVDIHGTGNRFDAGAGNDTFKINFNAQGYSHVFTAGDGIDTLVMDWAGANNDIVFGDGSYRTTVNAAVSGDYDGYMYVNFSDVERFQLTGGAGNDNLVGGALDDILVGGGGYDRLDGKAGKGTYNGGSGTDVAIATIASDIGKNVSLSLQNTQSAAVTLNSGTDIQTIWQGLENVQLGTGAGDDTLDATLNVKTAVNIWGYTGNSFDGGAGNDTFKINFNAQGYSHSFAGGDGIDTIVLDWSGANNAIVFGDGNYRTTVNAAVSGDYDGYMYVYYSNVERFQLMGGAGDDNLVAGALDDILSGGAGVDRLEGGAGKGSYNGGNGTDVVIASIASTAVADFALALQATQPATIVVNSGTTVETSWRGVETVQLTTAGGDDVLDARLTVKTAVGIWGYYGNTFDAGAGNDTFKINFNSQGYSHAFAAGDGVDTLVMDWSGANNSIVYGGNHYRTTVNATASGDYDGYMYMYYSGVERFELTGGSGNDDLRGGDQADTLSGGAGDDGLTGGQGADLFVYSGGNDTIADFDITQDKVKSALFSTITSFTQLLSKIDQTNHVNTVINFAAGTSLTLMNLDWENLKASVIAHSAPTITSNGGAALSRSVAENTTAVSTIAAVDPDGGAIAFSLTGTDASKFQISATGVLSFKTAPNFEVKADSGANNVYDVIVKVTDNFGLTDTQALAVTVTNVEEGPAITSNGGGSAAVVSVAENTTAITTVVASDPEGDTRTYSISGGADAARFTINATTGALVFKAAADFETKADVGANNVYDVIVKAASTGGTDTQALAVTVTNVNEAPRITSNGGGSAAAISIAENKTAVTTVTATDPDTGATRSYSISGGVDAARFTINAATGALAFKAAADFETKLDSGGNNIYDLVVKVTDNFGLTDTQALAVTMTDVNEAPRITSNGGGSTAAISIKENTTAVTTVVSADPDTGASRTYALSGGADAARFTINATTGALVFKVAPDFEAKADAGGNNVYDVIVRVTDNGGLTDTQSLAIGVGDVNEAPNTIALSKASVAENSAVGTKIGTVSAVDPEGKALTFTLTDNAGGLFKLTGSTLQVAKAIDYEKVKSDTITVEVKDADGLAATKTFTITVTNVAESAKAAVSPHDGTGTDIFLFHDTAETTRSLDIHDKMFNFSTVESGRIDLSGLAGNAAVPSGPEPDDLGTVAFKHGEAAALLTDYFLL</sequence>
<dbReference type="PRINTS" id="PR00313">
    <property type="entry name" value="CABNDNGRPT"/>
</dbReference>
<evidence type="ECO:0000256" key="3">
    <source>
        <dbReference type="SAM" id="MobiDB-lite"/>
    </source>
</evidence>
<dbReference type="InterPro" id="IPR011049">
    <property type="entry name" value="Serralysin-like_metalloprot_C"/>
</dbReference>
<dbReference type="InterPro" id="IPR015919">
    <property type="entry name" value="Cadherin-like_sf"/>
</dbReference>
<keyword evidence="2" id="KW-0472">Membrane</keyword>
<protein>
    <submittedName>
        <fullName evidence="5">Ca2+-binding RTX toxin-like protein</fullName>
    </submittedName>
</protein>
<dbReference type="Proteomes" id="UP000823786">
    <property type="component" value="Unassembled WGS sequence"/>
</dbReference>
<dbReference type="PANTHER" id="PTHR24026:SF126">
    <property type="entry name" value="PROTOCADHERIN FAT 4"/>
    <property type="match status" value="1"/>
</dbReference>
<feature type="domain" description="Cadherin" evidence="4">
    <location>
        <begin position="2361"/>
        <end position="2455"/>
    </location>
</feature>
<dbReference type="PANTHER" id="PTHR24026">
    <property type="entry name" value="FAT ATYPICAL CADHERIN-RELATED"/>
    <property type="match status" value="1"/>
</dbReference>
<evidence type="ECO:0000313" key="6">
    <source>
        <dbReference type="Proteomes" id="UP000823786"/>
    </source>
</evidence>
<dbReference type="Gene3D" id="2.60.40.60">
    <property type="entry name" value="Cadherins"/>
    <property type="match status" value="5"/>
</dbReference>
<dbReference type="CDD" id="cd11304">
    <property type="entry name" value="Cadherin_repeat"/>
    <property type="match status" value="5"/>
</dbReference>
<dbReference type="SUPFAM" id="SSF49313">
    <property type="entry name" value="Cadherin-like"/>
    <property type="match status" value="5"/>
</dbReference>
<dbReference type="SUPFAM" id="SSF51120">
    <property type="entry name" value="beta-Roll"/>
    <property type="match status" value="10"/>
</dbReference>
<keyword evidence="1" id="KW-0812">Transmembrane</keyword>
<reference evidence="5 6" key="1">
    <citation type="submission" date="2021-03" db="EMBL/GenBank/DDBJ databases">
        <title>Genomic Encyclopedia of Type Strains, Phase IV (KMG-IV): sequencing the most valuable type-strain genomes for metagenomic binning, comparative biology and taxonomic classification.</title>
        <authorList>
            <person name="Goeker M."/>
        </authorList>
    </citation>
    <scope>NUCLEOTIDE SEQUENCE [LARGE SCALE GENOMIC DNA]</scope>
    <source>
        <strain evidence="5 6">DSM 26427</strain>
    </source>
</reference>
<evidence type="ECO:0000256" key="2">
    <source>
        <dbReference type="ARBA" id="ARBA00022989"/>
    </source>
</evidence>
<dbReference type="PRINTS" id="PR00205">
    <property type="entry name" value="CADHERIN"/>
</dbReference>
<name>A0ABS4ERB5_9HYPH</name>
<accession>A0ABS4ERB5</accession>
<dbReference type="SMART" id="SM00112">
    <property type="entry name" value="CA"/>
    <property type="match status" value="5"/>
</dbReference>
<feature type="domain" description="Cadherin" evidence="4">
    <location>
        <begin position="2258"/>
        <end position="2350"/>
    </location>
</feature>
<dbReference type="InterPro" id="IPR002126">
    <property type="entry name" value="Cadherin-like_dom"/>
</dbReference>
<evidence type="ECO:0000256" key="1">
    <source>
        <dbReference type="ARBA" id="ARBA00022692"/>
    </source>
</evidence>